<accession>A0ABD3E3K0</accession>
<evidence type="ECO:0000256" key="1">
    <source>
        <dbReference type="SAM" id="MobiDB-lite"/>
    </source>
</evidence>
<keyword evidence="3" id="KW-1185">Reference proteome</keyword>
<gene>
    <name evidence="2" type="ORF">CASFOL_005285</name>
</gene>
<feature type="compositionally biased region" description="Basic residues" evidence="1">
    <location>
        <begin position="70"/>
        <end position="81"/>
    </location>
</feature>
<dbReference type="EMBL" id="JAVIJP010000007">
    <property type="protein sequence ID" value="KAL3648882.1"/>
    <property type="molecule type" value="Genomic_DNA"/>
</dbReference>
<reference evidence="3" key="1">
    <citation type="journal article" date="2024" name="IScience">
        <title>Strigolactones Initiate the Formation of Haustorium-like Structures in Castilleja.</title>
        <authorList>
            <person name="Buerger M."/>
            <person name="Peterson D."/>
            <person name="Chory J."/>
        </authorList>
    </citation>
    <scope>NUCLEOTIDE SEQUENCE [LARGE SCALE GENOMIC DNA]</scope>
</reference>
<dbReference type="Proteomes" id="UP001632038">
    <property type="component" value="Unassembled WGS sequence"/>
</dbReference>
<comment type="caution">
    <text evidence="2">The sequence shown here is derived from an EMBL/GenBank/DDBJ whole genome shotgun (WGS) entry which is preliminary data.</text>
</comment>
<evidence type="ECO:0000313" key="2">
    <source>
        <dbReference type="EMBL" id="KAL3648882.1"/>
    </source>
</evidence>
<protein>
    <submittedName>
        <fullName evidence="2">Uncharacterized protein</fullName>
    </submittedName>
</protein>
<name>A0ABD3E3K0_9LAMI</name>
<proteinExistence type="predicted"/>
<feature type="region of interest" description="Disordered" evidence="1">
    <location>
        <begin position="59"/>
        <end position="81"/>
    </location>
</feature>
<dbReference type="AlphaFoldDB" id="A0ABD3E3K0"/>
<evidence type="ECO:0000313" key="3">
    <source>
        <dbReference type="Proteomes" id="UP001632038"/>
    </source>
</evidence>
<sequence>MEEAFERVFHDFPGCIFISTANRPLKGAPIQPPSNVLPPPPPPPFGLIKTDALQKTTYKRKLKNGPSRRGGGHRSVPPKKS</sequence>
<feature type="compositionally biased region" description="Pro residues" evidence="1">
    <location>
        <begin position="30"/>
        <end position="44"/>
    </location>
</feature>
<organism evidence="2 3">
    <name type="scientific">Castilleja foliolosa</name>
    <dbReference type="NCBI Taxonomy" id="1961234"/>
    <lineage>
        <taxon>Eukaryota</taxon>
        <taxon>Viridiplantae</taxon>
        <taxon>Streptophyta</taxon>
        <taxon>Embryophyta</taxon>
        <taxon>Tracheophyta</taxon>
        <taxon>Spermatophyta</taxon>
        <taxon>Magnoliopsida</taxon>
        <taxon>eudicotyledons</taxon>
        <taxon>Gunneridae</taxon>
        <taxon>Pentapetalae</taxon>
        <taxon>asterids</taxon>
        <taxon>lamiids</taxon>
        <taxon>Lamiales</taxon>
        <taxon>Orobanchaceae</taxon>
        <taxon>Pedicularideae</taxon>
        <taxon>Castillejinae</taxon>
        <taxon>Castilleja</taxon>
    </lineage>
</organism>
<feature type="region of interest" description="Disordered" evidence="1">
    <location>
        <begin position="24"/>
        <end position="44"/>
    </location>
</feature>